<comment type="caution">
    <text evidence="1">The sequence shown here is derived from an EMBL/GenBank/DDBJ whole genome shotgun (WGS) entry which is preliminary data.</text>
</comment>
<dbReference type="GO" id="GO:0005789">
    <property type="term" value="C:endoplasmic reticulum membrane"/>
    <property type="evidence" value="ECO:0007669"/>
    <property type="project" value="TreeGrafter"/>
</dbReference>
<dbReference type="PANTHER" id="PTHR31057:SF0">
    <property type="entry name" value="E3 UFM1-PROTEIN LIGASE 1"/>
    <property type="match status" value="1"/>
</dbReference>
<protein>
    <submittedName>
        <fullName evidence="1">Uncharacterized protein</fullName>
    </submittedName>
</protein>
<keyword evidence="2" id="KW-1185">Reference proteome</keyword>
<name>A0AAE0A9L4_9ROSI</name>
<dbReference type="Proteomes" id="UP001281410">
    <property type="component" value="Unassembled WGS sequence"/>
</dbReference>
<evidence type="ECO:0000313" key="1">
    <source>
        <dbReference type="EMBL" id="KAK3206164.1"/>
    </source>
</evidence>
<dbReference type="EMBL" id="JANJYJ010000006">
    <property type="protein sequence ID" value="KAK3206164.1"/>
    <property type="molecule type" value="Genomic_DNA"/>
</dbReference>
<dbReference type="Pfam" id="PF25870">
    <property type="entry name" value="WHD_UFL1_5th"/>
    <property type="match status" value="1"/>
</dbReference>
<proteinExistence type="predicted"/>
<dbReference type="InterPro" id="IPR018611">
    <property type="entry name" value="Ufl1"/>
</dbReference>
<accession>A0AAE0A9L4</accession>
<dbReference type="GO" id="GO:0061666">
    <property type="term" value="F:UFM1 ligase activity"/>
    <property type="evidence" value="ECO:0007669"/>
    <property type="project" value="InterPro"/>
</dbReference>
<dbReference type="AlphaFoldDB" id="A0AAE0A9L4"/>
<dbReference type="PANTHER" id="PTHR31057">
    <property type="entry name" value="E3 UFM1-PROTEIN LIGASE 1"/>
    <property type="match status" value="1"/>
</dbReference>
<gene>
    <name evidence="1" type="ORF">Dsin_020210</name>
</gene>
<dbReference type="GO" id="GO:0032434">
    <property type="term" value="P:regulation of proteasomal ubiquitin-dependent protein catabolic process"/>
    <property type="evidence" value="ECO:0007669"/>
    <property type="project" value="TreeGrafter"/>
</dbReference>
<reference evidence="1" key="1">
    <citation type="journal article" date="2023" name="Plant J.">
        <title>Genome sequences and population genomics provide insights into the demographic history, inbreeding, and mutation load of two 'living fossil' tree species of Dipteronia.</title>
        <authorList>
            <person name="Feng Y."/>
            <person name="Comes H.P."/>
            <person name="Chen J."/>
            <person name="Zhu S."/>
            <person name="Lu R."/>
            <person name="Zhang X."/>
            <person name="Li P."/>
            <person name="Qiu J."/>
            <person name="Olsen K.M."/>
            <person name="Qiu Y."/>
        </authorList>
    </citation>
    <scope>NUCLEOTIDE SEQUENCE</scope>
    <source>
        <strain evidence="1">NBL</strain>
    </source>
</reference>
<organism evidence="1 2">
    <name type="scientific">Dipteronia sinensis</name>
    <dbReference type="NCBI Taxonomy" id="43782"/>
    <lineage>
        <taxon>Eukaryota</taxon>
        <taxon>Viridiplantae</taxon>
        <taxon>Streptophyta</taxon>
        <taxon>Embryophyta</taxon>
        <taxon>Tracheophyta</taxon>
        <taxon>Spermatophyta</taxon>
        <taxon>Magnoliopsida</taxon>
        <taxon>eudicotyledons</taxon>
        <taxon>Gunneridae</taxon>
        <taxon>Pentapetalae</taxon>
        <taxon>rosids</taxon>
        <taxon>malvids</taxon>
        <taxon>Sapindales</taxon>
        <taxon>Sapindaceae</taxon>
        <taxon>Hippocastanoideae</taxon>
        <taxon>Acereae</taxon>
        <taxon>Dipteronia</taxon>
    </lineage>
</organism>
<dbReference type="GO" id="GO:1990592">
    <property type="term" value="P:protein K69-linked ufmylation"/>
    <property type="evidence" value="ECO:0007669"/>
    <property type="project" value="TreeGrafter"/>
</dbReference>
<dbReference type="GO" id="GO:0034976">
    <property type="term" value="P:response to endoplasmic reticulum stress"/>
    <property type="evidence" value="ECO:0007669"/>
    <property type="project" value="TreeGrafter"/>
</dbReference>
<evidence type="ECO:0000313" key="2">
    <source>
        <dbReference type="Proteomes" id="UP001281410"/>
    </source>
</evidence>
<sequence length="103" mass="11161">MPLVTSFVHPSMIEMLDAAIEDAVERGSWIDSLSVLPSSFGLQDASKILSLCPTVLSALKDNKALILGESYIFSNGFVKGVYDRVEKEMEAFSLSGSSDIITE</sequence>